<accession>A0ABQ9FKR0</accession>
<dbReference type="EMBL" id="JARBDR010000214">
    <property type="protein sequence ID" value="KAJ8317874.1"/>
    <property type="molecule type" value="Genomic_DNA"/>
</dbReference>
<comment type="caution">
    <text evidence="7">The sequence shown here is derived from an EMBL/GenBank/DDBJ whole genome shotgun (WGS) entry which is preliminary data.</text>
</comment>
<evidence type="ECO:0000256" key="1">
    <source>
        <dbReference type="ARBA" id="ARBA00001913"/>
    </source>
</evidence>
<dbReference type="InterPro" id="IPR009283">
    <property type="entry name" value="Apyrase"/>
</dbReference>
<keyword evidence="2" id="KW-0479">Metal-binding</keyword>
<protein>
    <recommendedName>
        <fullName evidence="9">Soluble calcium-activated nucleotidase 1</fullName>
    </recommendedName>
</protein>
<evidence type="ECO:0008006" key="9">
    <source>
        <dbReference type="Google" id="ProtNLM"/>
    </source>
</evidence>
<comment type="cofactor">
    <cofactor evidence="1">
        <name>Ca(2+)</name>
        <dbReference type="ChEBI" id="CHEBI:29108"/>
    </cofactor>
</comment>
<reference evidence="7 8" key="1">
    <citation type="submission" date="2022-12" db="EMBL/GenBank/DDBJ databases">
        <title>Chromosome-level genome of Tegillarca granosa.</title>
        <authorList>
            <person name="Kim J."/>
        </authorList>
    </citation>
    <scope>NUCLEOTIDE SEQUENCE [LARGE SCALE GENOMIC DNA]</scope>
    <source>
        <strain evidence="7">Teg-2019</strain>
        <tissue evidence="7">Adductor muscle</tissue>
    </source>
</reference>
<gene>
    <name evidence="7" type="ORF">KUTeg_002965</name>
</gene>
<evidence type="ECO:0000313" key="8">
    <source>
        <dbReference type="Proteomes" id="UP001217089"/>
    </source>
</evidence>
<evidence type="ECO:0000313" key="7">
    <source>
        <dbReference type="EMBL" id="KAJ8317874.1"/>
    </source>
</evidence>
<dbReference type="Proteomes" id="UP001217089">
    <property type="component" value="Unassembled WGS sequence"/>
</dbReference>
<keyword evidence="6" id="KW-0812">Transmembrane</keyword>
<evidence type="ECO:0000256" key="4">
    <source>
        <dbReference type="ARBA" id="ARBA00022837"/>
    </source>
</evidence>
<comment type="similarity">
    <text evidence="5">Belongs to the apyrase family.</text>
</comment>
<feature type="transmembrane region" description="Helical" evidence="6">
    <location>
        <begin position="51"/>
        <end position="71"/>
    </location>
</feature>
<keyword evidence="6" id="KW-1133">Transmembrane helix</keyword>
<proteinExistence type="inferred from homology"/>
<dbReference type="SUPFAM" id="SSF101887">
    <property type="entry name" value="Apyrase"/>
    <property type="match status" value="1"/>
</dbReference>
<sequence>MSDESDFQDDPLTDMRGNGYPSSVHDWMRAIRRPTPYRVGNARLHIKPRTVAYATLFTAAVLTLFICLYPSRKVRSCPNTIQYISSVKDVQNDYDSKYPLTNPLKLEYGLIQYKIALVTDLDTDSKSKTDKNTWISYLLHGNLTVSDDNGFIDVKFSKQPRLLKSKLSQGGRGMELSELVVFSGKLYTVDDRTGVIYQIKDGEVFPWVILADGNGNTAKGFKCEWATVKGGRLYVGGLGKEWTTVDGEVQNYNPQWIKSIGPHGDVKHLNWHNFYDEMRVKTGNVFPGYIIHESGVWSDVHQRWFFLPRRASKQKYEETADEKRATNLMIIADENFTNLEVRYVGQISPTRGFSSFKFIPQTNDQVIVALKSEEDAGTIASYILAFDIKGKIIMQEHKIGNYKYEGIEFI</sequence>
<keyword evidence="4" id="KW-0106">Calcium</keyword>
<keyword evidence="8" id="KW-1185">Reference proteome</keyword>
<name>A0ABQ9FKR0_TEGGR</name>
<keyword evidence="3" id="KW-0378">Hydrolase</keyword>
<organism evidence="7 8">
    <name type="scientific">Tegillarca granosa</name>
    <name type="common">Malaysian cockle</name>
    <name type="synonym">Anadara granosa</name>
    <dbReference type="NCBI Taxonomy" id="220873"/>
    <lineage>
        <taxon>Eukaryota</taxon>
        <taxon>Metazoa</taxon>
        <taxon>Spiralia</taxon>
        <taxon>Lophotrochozoa</taxon>
        <taxon>Mollusca</taxon>
        <taxon>Bivalvia</taxon>
        <taxon>Autobranchia</taxon>
        <taxon>Pteriomorphia</taxon>
        <taxon>Arcoida</taxon>
        <taxon>Arcoidea</taxon>
        <taxon>Arcidae</taxon>
        <taxon>Tegillarca</taxon>
    </lineage>
</organism>
<dbReference type="InterPro" id="IPR036258">
    <property type="entry name" value="Apyrase_sf"/>
</dbReference>
<dbReference type="PANTHER" id="PTHR13023">
    <property type="entry name" value="APYRASE"/>
    <property type="match status" value="1"/>
</dbReference>
<evidence type="ECO:0000256" key="2">
    <source>
        <dbReference type="ARBA" id="ARBA00022723"/>
    </source>
</evidence>
<evidence type="ECO:0000256" key="6">
    <source>
        <dbReference type="SAM" id="Phobius"/>
    </source>
</evidence>
<dbReference type="Gene3D" id="2.120.10.100">
    <property type="entry name" value="Apyrase"/>
    <property type="match status" value="1"/>
</dbReference>
<dbReference type="PANTHER" id="PTHR13023:SF3">
    <property type="entry name" value="SOLUBLE CALCIUM-ACTIVATED NUCLEOTIDASE 1"/>
    <property type="match status" value="1"/>
</dbReference>
<evidence type="ECO:0000256" key="3">
    <source>
        <dbReference type="ARBA" id="ARBA00022801"/>
    </source>
</evidence>
<evidence type="ECO:0000256" key="5">
    <source>
        <dbReference type="ARBA" id="ARBA00025738"/>
    </source>
</evidence>
<keyword evidence="6" id="KW-0472">Membrane</keyword>
<dbReference type="Pfam" id="PF06079">
    <property type="entry name" value="Apyrase"/>
    <property type="match status" value="1"/>
</dbReference>